<protein>
    <recommendedName>
        <fullName evidence="1">Protein kinase domain-containing protein</fullName>
    </recommendedName>
</protein>
<evidence type="ECO:0000259" key="1">
    <source>
        <dbReference type="PROSITE" id="PS50011"/>
    </source>
</evidence>
<proteinExistence type="predicted"/>
<dbReference type="EMBL" id="JARKIE010000049">
    <property type="protein sequence ID" value="KAJ7692927.1"/>
    <property type="molecule type" value="Genomic_DNA"/>
</dbReference>
<feature type="domain" description="Protein kinase" evidence="1">
    <location>
        <begin position="1"/>
        <end position="175"/>
    </location>
</feature>
<gene>
    <name evidence="2" type="ORF">B0H17DRAFT_513075</name>
</gene>
<dbReference type="SUPFAM" id="SSF56112">
    <property type="entry name" value="Protein kinase-like (PK-like)"/>
    <property type="match status" value="1"/>
</dbReference>
<sequence length="175" mass="19605">MYGRILDYPLFHCRGEFFEVLLQLLQGMELMHVHGIVQGDVATQNIAMGESRVVHEGSHFCDTRTLRALRLLFVEKSLLSFPINYYFIDFGLASRNPAGTADATTVGYSGSWRKPIPELSATIPYNPFKTDVCRLGLTLQEAIEPNPAFELFNPLVKSMCNPDPGRRPSPTEALN</sequence>
<keyword evidence="3" id="KW-1185">Reference proteome</keyword>
<dbReference type="AlphaFoldDB" id="A0AAD7DJ44"/>
<dbReference type="GO" id="GO:0005524">
    <property type="term" value="F:ATP binding"/>
    <property type="evidence" value="ECO:0007669"/>
    <property type="project" value="InterPro"/>
</dbReference>
<dbReference type="GO" id="GO:0004672">
    <property type="term" value="F:protein kinase activity"/>
    <property type="evidence" value="ECO:0007669"/>
    <property type="project" value="InterPro"/>
</dbReference>
<reference evidence="2" key="1">
    <citation type="submission" date="2023-03" db="EMBL/GenBank/DDBJ databases">
        <title>Massive genome expansion in bonnet fungi (Mycena s.s.) driven by repeated elements and novel gene families across ecological guilds.</title>
        <authorList>
            <consortium name="Lawrence Berkeley National Laboratory"/>
            <person name="Harder C.B."/>
            <person name="Miyauchi S."/>
            <person name="Viragh M."/>
            <person name="Kuo A."/>
            <person name="Thoen E."/>
            <person name="Andreopoulos B."/>
            <person name="Lu D."/>
            <person name="Skrede I."/>
            <person name="Drula E."/>
            <person name="Henrissat B."/>
            <person name="Morin E."/>
            <person name="Kohler A."/>
            <person name="Barry K."/>
            <person name="LaButti K."/>
            <person name="Morin E."/>
            <person name="Salamov A."/>
            <person name="Lipzen A."/>
            <person name="Mereny Z."/>
            <person name="Hegedus B."/>
            <person name="Baldrian P."/>
            <person name="Stursova M."/>
            <person name="Weitz H."/>
            <person name="Taylor A."/>
            <person name="Grigoriev I.V."/>
            <person name="Nagy L.G."/>
            <person name="Martin F."/>
            <person name="Kauserud H."/>
        </authorList>
    </citation>
    <scope>NUCLEOTIDE SEQUENCE</scope>
    <source>
        <strain evidence="2">CBHHK067</strain>
    </source>
</reference>
<accession>A0AAD7DJ44</accession>
<dbReference type="InterPro" id="IPR011009">
    <property type="entry name" value="Kinase-like_dom_sf"/>
</dbReference>
<name>A0AAD7DJ44_MYCRO</name>
<evidence type="ECO:0000313" key="2">
    <source>
        <dbReference type="EMBL" id="KAJ7692927.1"/>
    </source>
</evidence>
<organism evidence="2 3">
    <name type="scientific">Mycena rosella</name>
    <name type="common">Pink bonnet</name>
    <name type="synonym">Agaricus rosellus</name>
    <dbReference type="NCBI Taxonomy" id="1033263"/>
    <lineage>
        <taxon>Eukaryota</taxon>
        <taxon>Fungi</taxon>
        <taxon>Dikarya</taxon>
        <taxon>Basidiomycota</taxon>
        <taxon>Agaricomycotina</taxon>
        <taxon>Agaricomycetes</taxon>
        <taxon>Agaricomycetidae</taxon>
        <taxon>Agaricales</taxon>
        <taxon>Marasmiineae</taxon>
        <taxon>Mycenaceae</taxon>
        <taxon>Mycena</taxon>
    </lineage>
</organism>
<dbReference type="Gene3D" id="1.10.510.10">
    <property type="entry name" value="Transferase(Phosphotransferase) domain 1"/>
    <property type="match status" value="1"/>
</dbReference>
<dbReference type="Proteomes" id="UP001221757">
    <property type="component" value="Unassembled WGS sequence"/>
</dbReference>
<dbReference type="InterPro" id="IPR000719">
    <property type="entry name" value="Prot_kinase_dom"/>
</dbReference>
<dbReference type="PROSITE" id="PS50011">
    <property type="entry name" value="PROTEIN_KINASE_DOM"/>
    <property type="match status" value="1"/>
</dbReference>
<comment type="caution">
    <text evidence="2">The sequence shown here is derived from an EMBL/GenBank/DDBJ whole genome shotgun (WGS) entry which is preliminary data.</text>
</comment>
<evidence type="ECO:0000313" key="3">
    <source>
        <dbReference type="Proteomes" id="UP001221757"/>
    </source>
</evidence>